<comment type="similarity">
    <text evidence="1">Belongs to the AIM18/AIM46 family.</text>
</comment>
<feature type="domain" description="Chalcone isomerase" evidence="3">
    <location>
        <begin position="25"/>
        <end position="228"/>
    </location>
</feature>
<dbReference type="STRING" id="983967.A0A1E4SWN7"/>
<dbReference type="Pfam" id="PF16035">
    <property type="entry name" value="Chalcone_2"/>
    <property type="match status" value="1"/>
</dbReference>
<evidence type="ECO:0000313" key="4">
    <source>
        <dbReference type="EMBL" id="ODV83884.1"/>
    </source>
</evidence>
<dbReference type="OrthoDB" id="18193at2759"/>
<dbReference type="GO" id="GO:0016872">
    <property type="term" value="F:intramolecular lyase activity"/>
    <property type="evidence" value="ECO:0007669"/>
    <property type="project" value="InterPro"/>
</dbReference>
<feature type="non-terminal residue" evidence="4">
    <location>
        <position position="236"/>
    </location>
</feature>
<dbReference type="PANTHER" id="PTHR47284">
    <property type="entry name" value="FATTY-ACID-BINDING PROTEIN 2"/>
    <property type="match status" value="1"/>
</dbReference>
<organism evidence="4 5">
    <name type="scientific">[Candida] arabinofermentans NRRL YB-2248</name>
    <dbReference type="NCBI Taxonomy" id="983967"/>
    <lineage>
        <taxon>Eukaryota</taxon>
        <taxon>Fungi</taxon>
        <taxon>Dikarya</taxon>
        <taxon>Ascomycota</taxon>
        <taxon>Saccharomycotina</taxon>
        <taxon>Pichiomycetes</taxon>
        <taxon>Pichiales</taxon>
        <taxon>Pichiaceae</taxon>
        <taxon>Ogataea</taxon>
        <taxon>Ogataea/Candida clade</taxon>
    </lineage>
</organism>
<evidence type="ECO:0000313" key="5">
    <source>
        <dbReference type="Proteomes" id="UP000094801"/>
    </source>
</evidence>
<reference evidence="5" key="1">
    <citation type="submission" date="2016-04" db="EMBL/GenBank/DDBJ databases">
        <title>Comparative genomics of biotechnologically important yeasts.</title>
        <authorList>
            <consortium name="DOE Joint Genome Institute"/>
            <person name="Riley R."/>
            <person name="Haridas S."/>
            <person name="Wolfe K.H."/>
            <person name="Lopes M.R."/>
            <person name="Hittinger C.T."/>
            <person name="Goker M."/>
            <person name="Salamov A."/>
            <person name="Wisecaver J."/>
            <person name="Long T.M."/>
            <person name="Aerts A.L."/>
            <person name="Barry K."/>
            <person name="Choi C."/>
            <person name="Clum A."/>
            <person name="Coughlan A.Y."/>
            <person name="Deshpande S."/>
            <person name="Douglass A.P."/>
            <person name="Hanson S.J."/>
            <person name="Klenk H.-P."/>
            <person name="Labutti K."/>
            <person name="Lapidus A."/>
            <person name="Lindquist E."/>
            <person name="Lipzen A."/>
            <person name="Meier-Kolthoff J.P."/>
            <person name="Ohm R.A."/>
            <person name="Otillar R.P."/>
            <person name="Pangilinan J."/>
            <person name="Peng Y."/>
            <person name="Rokas A."/>
            <person name="Rosa C.A."/>
            <person name="Scheuner C."/>
            <person name="Sibirny A.A."/>
            <person name="Slot J.C."/>
            <person name="Stielow J.B."/>
            <person name="Sun H."/>
            <person name="Kurtzman C.P."/>
            <person name="Blackwell M."/>
            <person name="Grigoriev I.V."/>
            <person name="Jeffries T.W."/>
        </authorList>
    </citation>
    <scope>NUCLEOTIDE SEQUENCE [LARGE SCALE GENOMIC DNA]</scope>
    <source>
        <strain evidence="5">NRRL YB-2248</strain>
    </source>
</reference>
<dbReference type="SUPFAM" id="SSF54626">
    <property type="entry name" value="Chalcone isomerase"/>
    <property type="match status" value="1"/>
</dbReference>
<proteinExistence type="inferred from homology"/>
<name>A0A1E4SWN7_9ASCO</name>
<dbReference type="Gene3D" id="3.50.70.10">
    <property type="match status" value="1"/>
</dbReference>
<protein>
    <recommendedName>
        <fullName evidence="2">Altered inheritance of mitochondria protein 18, mitochondrial</fullName>
    </recommendedName>
</protein>
<feature type="non-terminal residue" evidence="4">
    <location>
        <position position="1"/>
    </location>
</feature>
<dbReference type="InterPro" id="IPR016088">
    <property type="entry name" value="Chalcone_isomerase_3-sand"/>
</dbReference>
<evidence type="ECO:0000259" key="3">
    <source>
        <dbReference type="Pfam" id="PF16035"/>
    </source>
</evidence>
<dbReference type="InterPro" id="IPR016087">
    <property type="entry name" value="Chalcone_isomerase"/>
</dbReference>
<gene>
    <name evidence="4" type="ORF">CANARDRAFT_188530</name>
</gene>
<accession>A0A1E4SWN7</accession>
<dbReference type="AlphaFoldDB" id="A0A1E4SWN7"/>
<evidence type="ECO:0000256" key="1">
    <source>
        <dbReference type="ARBA" id="ARBA00009111"/>
    </source>
</evidence>
<sequence>ISVDSSVDPFPKVINGGDGDGDLKTDFELLGYGIRTVTFLKMKVYALGIYIANEDKPIVEKTQGTTTTTTTTTHQDHLKLALQDSKLSVLLIDNLLNSGVKLTARIVPVRNTDFNHLRDGLIKSIKSNPKYKELVNDGFSDELLSSGLDELRSAFGKVKMTAYKNSQLYLELIENGKLRLSFKQYNVSLKKFENSFEMGVVCEPLISKLLFLSYLSGDKPLSEPTRNQSIEGFINI</sequence>
<dbReference type="EMBL" id="KV453860">
    <property type="protein sequence ID" value="ODV83884.1"/>
    <property type="molecule type" value="Genomic_DNA"/>
</dbReference>
<dbReference type="PANTHER" id="PTHR47284:SF3">
    <property type="entry name" value="FATTY-ACID-BINDING PROTEIN 2"/>
    <property type="match status" value="1"/>
</dbReference>
<dbReference type="InterPro" id="IPR036298">
    <property type="entry name" value="Chalcone_isomerase_sf"/>
</dbReference>
<dbReference type="Proteomes" id="UP000094801">
    <property type="component" value="Unassembled WGS sequence"/>
</dbReference>
<evidence type="ECO:0000256" key="2">
    <source>
        <dbReference type="ARBA" id="ARBA00018755"/>
    </source>
</evidence>
<keyword evidence="5" id="KW-1185">Reference proteome</keyword>